<sequence>MSGTFDSAPATFVLKPRVAGGKRCVSADHVPTAAWSSLGRSGCARPLHRRIREGVDPRRCQVHSFAFCDRAFSDPRVVERGAVRPPTTSRPRTVGRDGPGG</sequence>
<keyword evidence="3" id="KW-1185">Reference proteome</keyword>
<dbReference type="HOGENOM" id="CLU_2288938_0_0_0"/>
<evidence type="ECO:0000313" key="3">
    <source>
        <dbReference type="Proteomes" id="UP000007881"/>
    </source>
</evidence>
<dbReference type="AlphaFoldDB" id="I0IC36"/>
<evidence type="ECO:0000313" key="2">
    <source>
        <dbReference type="EMBL" id="BAM02824.1"/>
    </source>
</evidence>
<evidence type="ECO:0000256" key="1">
    <source>
        <dbReference type="SAM" id="MobiDB-lite"/>
    </source>
</evidence>
<gene>
    <name evidence="2" type="ordered locus">PSMK_06650</name>
</gene>
<proteinExistence type="predicted"/>
<accession>I0IC36</accession>
<reference evidence="2 3" key="1">
    <citation type="submission" date="2012-02" db="EMBL/GenBank/DDBJ databases">
        <title>Complete genome sequence of Phycisphaera mikurensis NBRC 102666.</title>
        <authorList>
            <person name="Ankai A."/>
            <person name="Hosoyama A."/>
            <person name="Terui Y."/>
            <person name="Sekine M."/>
            <person name="Fukai R."/>
            <person name="Kato Y."/>
            <person name="Nakamura S."/>
            <person name="Yamada-Narita S."/>
            <person name="Kawakoshi A."/>
            <person name="Fukunaga Y."/>
            <person name="Yamazaki S."/>
            <person name="Fujita N."/>
        </authorList>
    </citation>
    <scope>NUCLEOTIDE SEQUENCE [LARGE SCALE GENOMIC DNA]</scope>
    <source>
        <strain evidence="3">NBRC 102666 / KCTC 22515 / FYK2301M01</strain>
    </source>
</reference>
<name>I0IC36_PHYMF</name>
<feature type="region of interest" description="Disordered" evidence="1">
    <location>
        <begin position="79"/>
        <end position="101"/>
    </location>
</feature>
<dbReference type="Proteomes" id="UP000007881">
    <property type="component" value="Chromosome"/>
</dbReference>
<protein>
    <submittedName>
        <fullName evidence="2">Uncharacterized protein</fullName>
    </submittedName>
</protein>
<dbReference type="EMBL" id="AP012338">
    <property type="protein sequence ID" value="BAM02824.1"/>
    <property type="molecule type" value="Genomic_DNA"/>
</dbReference>
<dbReference type="KEGG" id="phm:PSMK_06650"/>
<organism evidence="2 3">
    <name type="scientific">Phycisphaera mikurensis (strain NBRC 102666 / KCTC 22515 / FYK2301M01)</name>
    <dbReference type="NCBI Taxonomy" id="1142394"/>
    <lineage>
        <taxon>Bacteria</taxon>
        <taxon>Pseudomonadati</taxon>
        <taxon>Planctomycetota</taxon>
        <taxon>Phycisphaerae</taxon>
        <taxon>Phycisphaerales</taxon>
        <taxon>Phycisphaeraceae</taxon>
        <taxon>Phycisphaera</taxon>
    </lineage>
</organism>